<evidence type="ECO:0000313" key="6">
    <source>
        <dbReference type="EMBL" id="KAK9278549.1"/>
    </source>
</evidence>
<evidence type="ECO:0000313" key="7">
    <source>
        <dbReference type="Proteomes" id="UP001415857"/>
    </source>
</evidence>
<keyword evidence="2" id="KW-0238">DNA-binding</keyword>
<dbReference type="Pfam" id="PF02365">
    <property type="entry name" value="NAM"/>
    <property type="match status" value="1"/>
</dbReference>
<keyword evidence="1" id="KW-0805">Transcription regulation</keyword>
<dbReference type="SUPFAM" id="SSF101941">
    <property type="entry name" value="NAC domain"/>
    <property type="match status" value="1"/>
</dbReference>
<dbReference type="Gene3D" id="2.170.150.80">
    <property type="entry name" value="NAC domain"/>
    <property type="match status" value="1"/>
</dbReference>
<dbReference type="GO" id="GO:0006355">
    <property type="term" value="P:regulation of DNA-templated transcription"/>
    <property type="evidence" value="ECO:0007669"/>
    <property type="project" value="InterPro"/>
</dbReference>
<keyword evidence="4" id="KW-0539">Nucleus</keyword>
<organism evidence="6 7">
    <name type="scientific">Liquidambar formosana</name>
    <name type="common">Formosan gum</name>
    <dbReference type="NCBI Taxonomy" id="63359"/>
    <lineage>
        <taxon>Eukaryota</taxon>
        <taxon>Viridiplantae</taxon>
        <taxon>Streptophyta</taxon>
        <taxon>Embryophyta</taxon>
        <taxon>Tracheophyta</taxon>
        <taxon>Spermatophyta</taxon>
        <taxon>Magnoliopsida</taxon>
        <taxon>eudicotyledons</taxon>
        <taxon>Gunneridae</taxon>
        <taxon>Pentapetalae</taxon>
        <taxon>Saxifragales</taxon>
        <taxon>Altingiaceae</taxon>
        <taxon>Liquidambar</taxon>
    </lineage>
</organism>
<name>A0AAP0RIE6_LIQFO</name>
<sequence>MADKQYGHMITKFPVGYRFVPTEEELVTHYLMNKVSYKPLPPCVIEDIDATKLYSKPPPKCLETTSCEEREWFFFIHQDENFEKPIRMVGNGIGFWKSSGEENLIYNLDGNVFASKTYYSYFRGTLPKAKKTHWKMEEYRIHVECNTKQDSKKKGHLIKHAIIKYSKRANHVYIFVRHKFPV</sequence>
<gene>
    <name evidence="6" type="ORF">L1049_028119</name>
</gene>
<dbReference type="InterPro" id="IPR036093">
    <property type="entry name" value="NAC_dom_sf"/>
</dbReference>
<dbReference type="Proteomes" id="UP001415857">
    <property type="component" value="Unassembled WGS sequence"/>
</dbReference>
<evidence type="ECO:0000256" key="1">
    <source>
        <dbReference type="ARBA" id="ARBA00023015"/>
    </source>
</evidence>
<proteinExistence type="predicted"/>
<dbReference type="PANTHER" id="PTHR31719:SF123">
    <property type="entry name" value="NAC DOMAIN-CONTAINING PROTEIN"/>
    <property type="match status" value="1"/>
</dbReference>
<evidence type="ECO:0000256" key="3">
    <source>
        <dbReference type="ARBA" id="ARBA00023163"/>
    </source>
</evidence>
<comment type="caution">
    <text evidence="6">The sequence shown here is derived from an EMBL/GenBank/DDBJ whole genome shotgun (WGS) entry which is preliminary data.</text>
</comment>
<dbReference type="PANTHER" id="PTHR31719">
    <property type="entry name" value="NAC TRANSCRIPTION FACTOR 56"/>
    <property type="match status" value="1"/>
</dbReference>
<evidence type="ECO:0000256" key="2">
    <source>
        <dbReference type="ARBA" id="ARBA00023125"/>
    </source>
</evidence>
<dbReference type="PROSITE" id="PS51005">
    <property type="entry name" value="NAC"/>
    <property type="match status" value="1"/>
</dbReference>
<dbReference type="GO" id="GO:0003677">
    <property type="term" value="F:DNA binding"/>
    <property type="evidence" value="ECO:0007669"/>
    <property type="project" value="UniProtKB-KW"/>
</dbReference>
<dbReference type="GO" id="GO:0048731">
    <property type="term" value="P:system development"/>
    <property type="evidence" value="ECO:0007669"/>
    <property type="project" value="TreeGrafter"/>
</dbReference>
<dbReference type="EMBL" id="JBBPBK010000009">
    <property type="protein sequence ID" value="KAK9278549.1"/>
    <property type="molecule type" value="Genomic_DNA"/>
</dbReference>
<keyword evidence="3" id="KW-0804">Transcription</keyword>
<evidence type="ECO:0000259" key="5">
    <source>
        <dbReference type="PROSITE" id="PS51005"/>
    </source>
</evidence>
<accession>A0AAP0RIE6</accession>
<feature type="domain" description="NAC" evidence="5">
    <location>
        <begin position="13"/>
        <end position="164"/>
    </location>
</feature>
<dbReference type="AlphaFoldDB" id="A0AAP0RIE6"/>
<evidence type="ECO:0000256" key="4">
    <source>
        <dbReference type="ARBA" id="ARBA00023242"/>
    </source>
</evidence>
<keyword evidence="7" id="KW-1185">Reference proteome</keyword>
<reference evidence="6 7" key="1">
    <citation type="journal article" date="2024" name="Plant J.">
        <title>Genome sequences and population genomics reveal climatic adaptation and genomic divergence between two closely related sweetgum species.</title>
        <authorList>
            <person name="Xu W.Q."/>
            <person name="Ren C.Q."/>
            <person name="Zhang X.Y."/>
            <person name="Comes H.P."/>
            <person name="Liu X.H."/>
            <person name="Li Y.G."/>
            <person name="Kettle C.J."/>
            <person name="Jalonen R."/>
            <person name="Gaisberger H."/>
            <person name="Ma Y.Z."/>
            <person name="Qiu Y.X."/>
        </authorList>
    </citation>
    <scope>NUCLEOTIDE SEQUENCE [LARGE SCALE GENOMIC DNA]</scope>
    <source>
        <strain evidence="6">Hangzhou</strain>
    </source>
</reference>
<protein>
    <recommendedName>
        <fullName evidence="5">NAC domain-containing protein</fullName>
    </recommendedName>
</protein>
<dbReference type="InterPro" id="IPR003441">
    <property type="entry name" value="NAC-dom"/>
</dbReference>